<organism evidence="2 3">
    <name type="scientific">Dreissena polymorpha</name>
    <name type="common">Zebra mussel</name>
    <name type="synonym">Mytilus polymorpha</name>
    <dbReference type="NCBI Taxonomy" id="45954"/>
    <lineage>
        <taxon>Eukaryota</taxon>
        <taxon>Metazoa</taxon>
        <taxon>Spiralia</taxon>
        <taxon>Lophotrochozoa</taxon>
        <taxon>Mollusca</taxon>
        <taxon>Bivalvia</taxon>
        <taxon>Autobranchia</taxon>
        <taxon>Heteroconchia</taxon>
        <taxon>Euheterodonta</taxon>
        <taxon>Imparidentia</taxon>
        <taxon>Neoheterodontei</taxon>
        <taxon>Myida</taxon>
        <taxon>Dreissenoidea</taxon>
        <taxon>Dreissenidae</taxon>
        <taxon>Dreissena</taxon>
    </lineage>
</organism>
<feature type="region of interest" description="Disordered" evidence="1">
    <location>
        <begin position="266"/>
        <end position="344"/>
    </location>
</feature>
<feature type="compositionally biased region" description="Low complexity" evidence="1">
    <location>
        <begin position="63"/>
        <end position="75"/>
    </location>
</feature>
<evidence type="ECO:0000313" key="3">
    <source>
        <dbReference type="Proteomes" id="UP000828390"/>
    </source>
</evidence>
<dbReference type="AlphaFoldDB" id="A0A9D4FJT6"/>
<feature type="region of interest" description="Disordered" evidence="1">
    <location>
        <begin position="61"/>
        <end position="104"/>
    </location>
</feature>
<reference evidence="2" key="2">
    <citation type="submission" date="2020-11" db="EMBL/GenBank/DDBJ databases">
        <authorList>
            <person name="McCartney M.A."/>
            <person name="Auch B."/>
            <person name="Kono T."/>
            <person name="Mallez S."/>
            <person name="Becker A."/>
            <person name="Gohl D.M."/>
            <person name="Silverstein K.A.T."/>
            <person name="Koren S."/>
            <person name="Bechman K.B."/>
            <person name="Herman A."/>
            <person name="Abrahante J.E."/>
            <person name="Garbe J."/>
        </authorList>
    </citation>
    <scope>NUCLEOTIDE SEQUENCE</scope>
    <source>
        <strain evidence="2">Duluth1</strain>
        <tissue evidence="2">Whole animal</tissue>
    </source>
</reference>
<feature type="compositionally biased region" description="Polar residues" evidence="1">
    <location>
        <begin position="15"/>
        <end position="24"/>
    </location>
</feature>
<feature type="compositionally biased region" description="Polar residues" evidence="1">
    <location>
        <begin position="82"/>
        <end position="104"/>
    </location>
</feature>
<feature type="compositionally biased region" description="Low complexity" evidence="1">
    <location>
        <begin position="269"/>
        <end position="284"/>
    </location>
</feature>
<feature type="compositionally biased region" description="Polar residues" evidence="1">
    <location>
        <begin position="293"/>
        <end position="306"/>
    </location>
</feature>
<reference evidence="2" key="1">
    <citation type="journal article" date="2019" name="bioRxiv">
        <title>The Genome of the Zebra Mussel, Dreissena polymorpha: A Resource for Invasive Species Research.</title>
        <authorList>
            <person name="McCartney M.A."/>
            <person name="Auch B."/>
            <person name="Kono T."/>
            <person name="Mallez S."/>
            <person name="Zhang Y."/>
            <person name="Obille A."/>
            <person name="Becker A."/>
            <person name="Abrahante J.E."/>
            <person name="Garbe J."/>
            <person name="Badalamenti J.P."/>
            <person name="Herman A."/>
            <person name="Mangelson H."/>
            <person name="Liachko I."/>
            <person name="Sullivan S."/>
            <person name="Sone E.D."/>
            <person name="Koren S."/>
            <person name="Silverstein K.A.T."/>
            <person name="Beckman K.B."/>
            <person name="Gohl D.M."/>
        </authorList>
    </citation>
    <scope>NUCLEOTIDE SEQUENCE</scope>
    <source>
        <strain evidence="2">Duluth1</strain>
        <tissue evidence="2">Whole animal</tissue>
    </source>
</reference>
<sequence length="493" mass="54194">MKRSASLIDIGQRKLSGQQNSLSAADTGFESSHADSSMSTTKTGFKSFYADGNMWAAFTGHGSSHADSSMSTTSTGHESSHVDSSMSTTDTGQESLQSESGMSKTDTVHKILHANSCLTGFSEQQKENVFGQTTGFVSSVDKDQSCCDTSRKTTEMFYVPSSDPETSSEVHVLNAVTQDNKPKRPNAEDDKCSLENDCDKIDDRNISFSLCNCKRCTHAHNTDESDGCHGEVSTEAPYTSSEHIIKEFTCIKHCIKKIEKSIVNQSLHGSAPDSADSSSQSSVEGQDEDRNQRAFNNGVNLSSSLKKGQVRPDNHCSNKITQASNQTPAPLSEFPSESASNTHFTPVSTAEAQVVPYSTEHAQASARTALEGISPHHQSCHSQHATLPNQICRFCLHQLAPRVLESEQYLRSCPYLYSLFRSRQAAARQRQRPHYNSEGDSHQQQIIESIHYSSTYPILRDEHQWIREDMSGNDDLNTAGNMDFQLVLLVNGI</sequence>
<proteinExistence type="predicted"/>
<dbReference type="Proteomes" id="UP000828390">
    <property type="component" value="Unassembled WGS sequence"/>
</dbReference>
<feature type="compositionally biased region" description="Polar residues" evidence="1">
    <location>
        <begin position="317"/>
        <end position="344"/>
    </location>
</feature>
<evidence type="ECO:0000313" key="2">
    <source>
        <dbReference type="EMBL" id="KAH3799321.1"/>
    </source>
</evidence>
<accession>A0A9D4FJT6</accession>
<evidence type="ECO:0000256" key="1">
    <source>
        <dbReference type="SAM" id="MobiDB-lite"/>
    </source>
</evidence>
<comment type="caution">
    <text evidence="2">The sequence shown here is derived from an EMBL/GenBank/DDBJ whole genome shotgun (WGS) entry which is preliminary data.</text>
</comment>
<protein>
    <submittedName>
        <fullName evidence="2">Uncharacterized protein</fullName>
    </submittedName>
</protein>
<keyword evidence="3" id="KW-1185">Reference proteome</keyword>
<gene>
    <name evidence="2" type="ORF">DPMN_152928</name>
</gene>
<feature type="region of interest" description="Disordered" evidence="1">
    <location>
        <begin position="1"/>
        <end position="40"/>
    </location>
</feature>
<dbReference type="EMBL" id="JAIWYP010000007">
    <property type="protein sequence ID" value="KAH3799321.1"/>
    <property type="molecule type" value="Genomic_DNA"/>
</dbReference>
<name>A0A9D4FJT6_DREPO</name>